<dbReference type="HAMAP" id="MF_01186">
    <property type="entry name" value="LPS_assembly_LptE"/>
    <property type="match status" value="1"/>
</dbReference>
<evidence type="ECO:0008006" key="8">
    <source>
        <dbReference type="Google" id="ProtNLM"/>
    </source>
</evidence>
<keyword evidence="3" id="KW-0564">Palmitate</keyword>
<dbReference type="InParanoid" id="A0A5C7EYX0"/>
<organism evidence="6 7">
    <name type="scientific">Pelomicrobium methylotrophicum</name>
    <dbReference type="NCBI Taxonomy" id="2602750"/>
    <lineage>
        <taxon>Bacteria</taxon>
        <taxon>Pseudomonadati</taxon>
        <taxon>Pseudomonadota</taxon>
        <taxon>Hydrogenophilia</taxon>
        <taxon>Hydrogenophilia incertae sedis</taxon>
        <taxon>Pelomicrobium</taxon>
    </lineage>
</organism>
<evidence type="ECO:0000256" key="5">
    <source>
        <dbReference type="ARBA" id="ARBA00023288"/>
    </source>
</evidence>
<keyword evidence="5" id="KW-0449">Lipoprotein</keyword>
<dbReference type="Pfam" id="PF04390">
    <property type="entry name" value="LptE"/>
    <property type="match status" value="1"/>
</dbReference>
<keyword evidence="2" id="KW-0472">Membrane</keyword>
<sequence length="171" mass="19289">MTNRRPRRRLLRALGTLPLVLLAAGCGFRLRGTQDLPFKTLHVTGGDPVFLIELKRAITAGTATRLVDDPKTAEAVLYIDGVARERHILSLSGAGRVRELELRLRVQFHMNDAQGQPFIAPSQISLKRDLTYDDTQVLAKEQEEALLYRDMQNDAIQQIMFRLAAVRRRTG</sequence>
<comment type="caution">
    <text evidence="6">The sequence shown here is derived from an EMBL/GenBank/DDBJ whole genome shotgun (WGS) entry which is preliminary data.</text>
</comment>
<evidence type="ECO:0000256" key="3">
    <source>
        <dbReference type="ARBA" id="ARBA00023139"/>
    </source>
</evidence>
<dbReference type="InterPro" id="IPR007485">
    <property type="entry name" value="LPS_assembly_LptE"/>
</dbReference>
<evidence type="ECO:0000313" key="7">
    <source>
        <dbReference type="Proteomes" id="UP000321201"/>
    </source>
</evidence>
<keyword evidence="4" id="KW-0998">Cell outer membrane</keyword>
<reference evidence="6 7" key="1">
    <citation type="submission" date="2019-08" db="EMBL/GenBank/DDBJ databases">
        <title>Pelomicrobium methylotrophicum gen. nov., sp. nov. a moderately thermophilic, facultatively anaerobic, lithoautotrophic and methylotrophic bacterium isolated from a terrestrial mud volcano.</title>
        <authorList>
            <person name="Slobodkina G.B."/>
            <person name="Merkel A.Y."/>
            <person name="Slobodkin A.I."/>
        </authorList>
    </citation>
    <scope>NUCLEOTIDE SEQUENCE [LARGE SCALE GENOMIC DNA]</scope>
    <source>
        <strain evidence="6 7">SM250</strain>
    </source>
</reference>
<name>A0A5C7EYX0_9PROT</name>
<accession>A0A5C7EYX0</accession>
<dbReference type="GO" id="GO:0019867">
    <property type="term" value="C:outer membrane"/>
    <property type="evidence" value="ECO:0007669"/>
    <property type="project" value="InterPro"/>
</dbReference>
<dbReference type="GO" id="GO:0015920">
    <property type="term" value="P:lipopolysaccharide transport"/>
    <property type="evidence" value="ECO:0007669"/>
    <property type="project" value="TreeGrafter"/>
</dbReference>
<dbReference type="PANTHER" id="PTHR38098:SF1">
    <property type="entry name" value="LPS-ASSEMBLY LIPOPROTEIN LPTE"/>
    <property type="match status" value="1"/>
</dbReference>
<dbReference type="EMBL" id="VPFL01000001">
    <property type="protein sequence ID" value="TXF13766.1"/>
    <property type="molecule type" value="Genomic_DNA"/>
</dbReference>
<evidence type="ECO:0000313" key="6">
    <source>
        <dbReference type="EMBL" id="TXF13766.1"/>
    </source>
</evidence>
<dbReference type="GO" id="GO:1990351">
    <property type="term" value="C:transporter complex"/>
    <property type="evidence" value="ECO:0007669"/>
    <property type="project" value="TreeGrafter"/>
</dbReference>
<dbReference type="GO" id="GO:0043165">
    <property type="term" value="P:Gram-negative-bacterium-type cell outer membrane assembly"/>
    <property type="evidence" value="ECO:0007669"/>
    <property type="project" value="InterPro"/>
</dbReference>
<evidence type="ECO:0000256" key="4">
    <source>
        <dbReference type="ARBA" id="ARBA00023237"/>
    </source>
</evidence>
<protein>
    <recommendedName>
        <fullName evidence="8">LPS-assembly lipoprotein LptE</fullName>
    </recommendedName>
</protein>
<evidence type="ECO:0000256" key="2">
    <source>
        <dbReference type="ARBA" id="ARBA00023136"/>
    </source>
</evidence>
<evidence type="ECO:0000256" key="1">
    <source>
        <dbReference type="ARBA" id="ARBA00022729"/>
    </source>
</evidence>
<dbReference type="Gene3D" id="3.30.160.150">
    <property type="entry name" value="Lipoprotein like domain"/>
    <property type="match status" value="1"/>
</dbReference>
<dbReference type="OrthoDB" id="5298094at2"/>
<proteinExistence type="inferred from homology"/>
<dbReference type="PANTHER" id="PTHR38098">
    <property type="entry name" value="LPS-ASSEMBLY LIPOPROTEIN LPTE"/>
    <property type="match status" value="1"/>
</dbReference>
<keyword evidence="7" id="KW-1185">Reference proteome</keyword>
<dbReference type="FunCoup" id="A0A5C7EYX0">
    <property type="interactions" value="40"/>
</dbReference>
<gene>
    <name evidence="6" type="ORF">FR698_01270</name>
</gene>
<keyword evidence="1" id="KW-0732">Signal</keyword>
<dbReference type="RefSeq" id="WP_147798351.1">
    <property type="nucleotide sequence ID" value="NZ_VPFL01000001.1"/>
</dbReference>
<dbReference type="GO" id="GO:0001530">
    <property type="term" value="F:lipopolysaccharide binding"/>
    <property type="evidence" value="ECO:0007669"/>
    <property type="project" value="TreeGrafter"/>
</dbReference>
<dbReference type="Proteomes" id="UP000321201">
    <property type="component" value="Unassembled WGS sequence"/>
</dbReference>
<dbReference type="AlphaFoldDB" id="A0A5C7EYX0"/>
<dbReference type="PROSITE" id="PS51257">
    <property type="entry name" value="PROKAR_LIPOPROTEIN"/>
    <property type="match status" value="1"/>
</dbReference>